<dbReference type="InterPro" id="IPR055390">
    <property type="entry name" value="AraA_central"/>
</dbReference>
<dbReference type="SUPFAM" id="SSF50443">
    <property type="entry name" value="FucI/AraA C-terminal domain-like"/>
    <property type="match status" value="1"/>
</dbReference>
<evidence type="ECO:0000313" key="9">
    <source>
        <dbReference type="Proteomes" id="UP000186666"/>
    </source>
</evidence>
<organism evidence="8 9">
    <name type="scientific">Paenibacillus macquariensis</name>
    <dbReference type="NCBI Taxonomy" id="948756"/>
    <lineage>
        <taxon>Bacteria</taxon>
        <taxon>Bacillati</taxon>
        <taxon>Bacillota</taxon>
        <taxon>Bacilli</taxon>
        <taxon>Bacillales</taxon>
        <taxon>Paenibacillaceae</taxon>
        <taxon>Paenibacillus</taxon>
    </lineage>
</organism>
<dbReference type="SUPFAM" id="SSF53743">
    <property type="entry name" value="FucI/AraA N-terminal and middle domains"/>
    <property type="match status" value="1"/>
</dbReference>
<dbReference type="InterPro" id="IPR009015">
    <property type="entry name" value="Fucose_isomerase_N/cen_sf"/>
</dbReference>
<dbReference type="Pfam" id="PF11762">
    <property type="entry name" value="Arabinose_Iso_C"/>
    <property type="match status" value="1"/>
</dbReference>
<keyword evidence="9" id="KW-1185">Reference proteome</keyword>
<dbReference type="InterPro" id="IPR024664">
    <property type="entry name" value="Ara_Isoase_C"/>
</dbReference>
<evidence type="ECO:0000259" key="6">
    <source>
        <dbReference type="Pfam" id="PF11762"/>
    </source>
</evidence>
<dbReference type="PANTHER" id="PTHR38464:SF1">
    <property type="entry name" value="L-ARABINOSE ISOMERASE"/>
    <property type="match status" value="1"/>
</dbReference>
<evidence type="ECO:0000256" key="5">
    <source>
        <dbReference type="ARBA" id="ARBA00023277"/>
    </source>
</evidence>
<dbReference type="InterPro" id="IPR003762">
    <property type="entry name" value="Lara_isomerase"/>
</dbReference>
<keyword evidence="4 8" id="KW-0413">Isomerase</keyword>
<feature type="domain" description="L-arabinose isomerase C-terminal" evidence="6">
    <location>
        <begin position="319"/>
        <end position="461"/>
    </location>
</feature>
<evidence type="ECO:0000259" key="7">
    <source>
        <dbReference type="Pfam" id="PF24856"/>
    </source>
</evidence>
<name>A0ABY1JM98_9BACL</name>
<keyword evidence="5" id="KW-0119">Carbohydrate metabolism</keyword>
<evidence type="ECO:0000256" key="4">
    <source>
        <dbReference type="ARBA" id="ARBA00023235"/>
    </source>
</evidence>
<keyword evidence="1" id="KW-0479">Metal-binding</keyword>
<evidence type="ECO:0000256" key="2">
    <source>
        <dbReference type="ARBA" id="ARBA00022935"/>
    </source>
</evidence>
<evidence type="ECO:0000256" key="3">
    <source>
        <dbReference type="ARBA" id="ARBA00023211"/>
    </source>
</evidence>
<dbReference type="Gene3D" id="3.40.50.10940">
    <property type="match status" value="1"/>
</dbReference>
<comment type="caution">
    <text evidence="8">The sequence shown here is derived from an EMBL/GenBank/DDBJ whole genome shotgun (WGS) entry which is preliminary data.</text>
</comment>
<dbReference type="EMBL" id="FTNK01000002">
    <property type="protein sequence ID" value="SIQ45337.1"/>
    <property type="molecule type" value="Genomic_DNA"/>
</dbReference>
<feature type="domain" description="L-arabinose isomerase central" evidence="7">
    <location>
        <begin position="205"/>
        <end position="316"/>
    </location>
</feature>
<dbReference type="RefSeq" id="WP_068592831.1">
    <property type="nucleotide sequence ID" value="NZ_FTNK01000002.1"/>
</dbReference>
<gene>
    <name evidence="8" type="ORF">SAMN05421578_10259</name>
</gene>
<dbReference type="Pfam" id="PF24856">
    <property type="entry name" value="AraA_central"/>
    <property type="match status" value="1"/>
</dbReference>
<dbReference type="InterPro" id="IPR004216">
    <property type="entry name" value="Fuc/Ara_isomerase_C"/>
</dbReference>
<accession>A0ABY1JM98</accession>
<dbReference type="Proteomes" id="UP000186666">
    <property type="component" value="Unassembled WGS sequence"/>
</dbReference>
<sequence length="465" mass="52479">MELRKPKIGLLGLMTEGYEDVFPGIIERQTRYAQEIADTLSPVADIQFAGPGLNRVRIEEIMAQYNAEKLDGVLIVLLAYSQGAYLTRALENNRLPIAMAVVQPDQEVLDDWEELDLTVNQGIHGAQDNANVIVRGGFKCQFFAGNRHEEGFVRFVEDFGKACYARSRLKNMRTAVFSRMCGMGDILSDDLALLRKIGPESCHDTIGSVVTRMDQVSKEEINAQIKLDHERFDVDPKLSYESHAIAVREYFGFKRYLEEKRYDAFTAHFDQFADDGRWRQLPLYAASNLMAEGYGYAAEGDVMCASMVSAAHALGNNDANFTEMYSMDFVKQAIIFCHAGEGNWATCRSDMRPRLIDRYLGEGGLENPPTPIFTPQYGPATLTSLVAVEGNRFRLVLAKGEILPKSDLKRCEMPYFFWVPETGIQNCVEGWLRNAGTHHEVINIGDVSRRWKMLADMLDIEFVEV</sequence>
<keyword evidence="3" id="KW-0464">Manganese</keyword>
<dbReference type="CDD" id="cd00578">
    <property type="entry name" value="L-fuc_L-ara-isomerases"/>
    <property type="match status" value="1"/>
</dbReference>
<evidence type="ECO:0000313" key="8">
    <source>
        <dbReference type="EMBL" id="SIQ45337.1"/>
    </source>
</evidence>
<dbReference type="PANTHER" id="PTHR38464">
    <property type="entry name" value="L-ARABINOSE ISOMERASE"/>
    <property type="match status" value="1"/>
</dbReference>
<dbReference type="GO" id="GO:0016853">
    <property type="term" value="F:isomerase activity"/>
    <property type="evidence" value="ECO:0007669"/>
    <property type="project" value="UniProtKB-KW"/>
</dbReference>
<evidence type="ECO:0000256" key="1">
    <source>
        <dbReference type="ARBA" id="ARBA00022723"/>
    </source>
</evidence>
<dbReference type="InterPro" id="IPR038583">
    <property type="entry name" value="AraA_N_sf"/>
</dbReference>
<protein>
    <submittedName>
        <fullName evidence="8">L-arabinose isomerase</fullName>
    </submittedName>
</protein>
<keyword evidence="2" id="KW-0054">Arabinose catabolism</keyword>
<reference evidence="8 9" key="1">
    <citation type="submission" date="2017-01" db="EMBL/GenBank/DDBJ databases">
        <authorList>
            <person name="Varghese N."/>
            <person name="Submissions S."/>
        </authorList>
    </citation>
    <scope>NUCLEOTIDE SEQUENCE [LARGE SCALE GENOMIC DNA]</scope>
    <source>
        <strain evidence="8 9">ATCC 23464</strain>
    </source>
</reference>
<dbReference type="PIRSF" id="PIRSF001478">
    <property type="entry name" value="L-ara_isomerase"/>
    <property type="match status" value="1"/>
</dbReference>
<proteinExistence type="predicted"/>